<accession>A0A813THD8</accession>
<evidence type="ECO:0000313" key="7">
    <source>
        <dbReference type="EMBL" id="CAF0812659.1"/>
    </source>
</evidence>
<evidence type="ECO:0000256" key="4">
    <source>
        <dbReference type="ARBA" id="ARBA00023242"/>
    </source>
</evidence>
<dbReference type="EMBL" id="CAJNOQ010000538">
    <property type="protein sequence ID" value="CAF0812659.1"/>
    <property type="molecule type" value="Genomic_DNA"/>
</dbReference>
<keyword evidence="9" id="KW-1185">Reference proteome</keyword>
<dbReference type="InterPro" id="IPR012346">
    <property type="entry name" value="p53/RUNT-type_TF_DNA-bd_sf"/>
</dbReference>
<evidence type="ECO:0000256" key="1">
    <source>
        <dbReference type="ARBA" id="ARBA00004123"/>
    </source>
</evidence>
<dbReference type="AlphaFoldDB" id="A0A813THD8"/>
<dbReference type="PROSITE" id="PS51062">
    <property type="entry name" value="RUNT"/>
    <property type="match status" value="1"/>
</dbReference>
<evidence type="ECO:0000256" key="5">
    <source>
        <dbReference type="SAM" id="MobiDB-lite"/>
    </source>
</evidence>
<proteinExistence type="predicted"/>
<evidence type="ECO:0000313" key="8">
    <source>
        <dbReference type="EMBL" id="CAF3598441.1"/>
    </source>
</evidence>
<evidence type="ECO:0000313" key="9">
    <source>
        <dbReference type="Proteomes" id="UP000663829"/>
    </source>
</evidence>
<dbReference type="InterPro" id="IPR000040">
    <property type="entry name" value="AML1_Runt"/>
</dbReference>
<evidence type="ECO:0000256" key="3">
    <source>
        <dbReference type="ARBA" id="ARBA00023163"/>
    </source>
</evidence>
<sequence>MRLYLYVGAMAYERRLSSASDSSADTAQSTESATTNEKISSLSSSSKHKQQHEQQLITHQSLHYTPTFTTNESIVTLDQKQPLTRSLTTTTTTTQTTSLKRNTSSLLASPAEQLLARTKNTFVDLNPYFQCSSLPSHWRKNKSLRFVLKPKPDIEIKSNTRVMILAGNEFNPCASLKNNISWFRNGQAEFNDLRFLGASGRGKKFTLTIFVDTTPPQQCTYRRAIKITVDGPRKKRDMKHKADSNSIQEKREEDDSDGDSDHEPSNISDAQTETRAVTQASSGLMILAAAAEQKRQEVLNEDDKDHHSNSISIPMDICPHTTSVYQCQSGSISTPCSSPSSLSSVFATSITFSDVERRNSQILNKTMKNSFLNNNTTVYPVMSNVTNMNGIDRLKIQNESSSTVTSPISSQLTSTTNLIHPVFTFSSKLLSPTAAEYYHHTSDNKVTAKFEPSSASHVLCR</sequence>
<keyword evidence="3" id="KW-0804">Transcription</keyword>
<keyword evidence="2" id="KW-0805">Transcription regulation</keyword>
<feature type="region of interest" description="Disordered" evidence="5">
    <location>
        <begin position="231"/>
        <end position="275"/>
    </location>
</feature>
<dbReference type="GO" id="GO:0005524">
    <property type="term" value="F:ATP binding"/>
    <property type="evidence" value="ECO:0007669"/>
    <property type="project" value="InterPro"/>
</dbReference>
<feature type="region of interest" description="Disordered" evidence="5">
    <location>
        <begin position="16"/>
        <end position="62"/>
    </location>
</feature>
<dbReference type="EMBL" id="CAJOBC010000538">
    <property type="protein sequence ID" value="CAF3598441.1"/>
    <property type="molecule type" value="Genomic_DNA"/>
</dbReference>
<reference evidence="7" key="1">
    <citation type="submission" date="2021-02" db="EMBL/GenBank/DDBJ databases">
        <authorList>
            <person name="Nowell W R."/>
        </authorList>
    </citation>
    <scope>NUCLEOTIDE SEQUENCE</scope>
</reference>
<protein>
    <recommendedName>
        <fullName evidence="6">Runt domain-containing protein</fullName>
    </recommendedName>
</protein>
<name>A0A813THD8_9BILA</name>
<dbReference type="GO" id="GO:0000978">
    <property type="term" value="F:RNA polymerase II cis-regulatory region sequence-specific DNA binding"/>
    <property type="evidence" value="ECO:0007669"/>
    <property type="project" value="TreeGrafter"/>
</dbReference>
<comment type="subcellular location">
    <subcellularLocation>
        <location evidence="1">Nucleus</location>
    </subcellularLocation>
</comment>
<feature type="compositionally biased region" description="Polar residues" evidence="5">
    <location>
        <begin position="266"/>
        <end position="275"/>
    </location>
</feature>
<dbReference type="Pfam" id="PF00853">
    <property type="entry name" value="Runt"/>
    <property type="match status" value="1"/>
</dbReference>
<organism evidence="7 9">
    <name type="scientific">Didymodactylos carnosus</name>
    <dbReference type="NCBI Taxonomy" id="1234261"/>
    <lineage>
        <taxon>Eukaryota</taxon>
        <taxon>Metazoa</taxon>
        <taxon>Spiralia</taxon>
        <taxon>Gnathifera</taxon>
        <taxon>Rotifera</taxon>
        <taxon>Eurotatoria</taxon>
        <taxon>Bdelloidea</taxon>
        <taxon>Philodinida</taxon>
        <taxon>Philodinidae</taxon>
        <taxon>Didymodactylos</taxon>
    </lineage>
</organism>
<dbReference type="PRINTS" id="PR00967">
    <property type="entry name" value="ONCOGENEAML1"/>
</dbReference>
<evidence type="ECO:0000259" key="6">
    <source>
        <dbReference type="PROSITE" id="PS51062"/>
    </source>
</evidence>
<comment type="caution">
    <text evidence="7">The sequence shown here is derived from an EMBL/GenBank/DDBJ whole genome shotgun (WGS) entry which is preliminary data.</text>
</comment>
<dbReference type="OrthoDB" id="10029800at2759"/>
<dbReference type="Proteomes" id="UP000681722">
    <property type="component" value="Unassembled WGS sequence"/>
</dbReference>
<dbReference type="Gene3D" id="2.60.40.720">
    <property type="match status" value="1"/>
</dbReference>
<dbReference type="InterPro" id="IPR013524">
    <property type="entry name" value="Runt_dom"/>
</dbReference>
<dbReference type="PANTHER" id="PTHR11950:SF31">
    <property type="entry name" value="SEGMENTATION PROTEIN RUNT"/>
    <property type="match status" value="1"/>
</dbReference>
<dbReference type="InterPro" id="IPR008967">
    <property type="entry name" value="p53-like_TF_DNA-bd_sf"/>
</dbReference>
<dbReference type="GO" id="GO:0005634">
    <property type="term" value="C:nucleus"/>
    <property type="evidence" value="ECO:0007669"/>
    <property type="project" value="UniProtKB-SubCell"/>
</dbReference>
<gene>
    <name evidence="7" type="ORF">GPM918_LOCUS4116</name>
    <name evidence="8" type="ORF">SRO942_LOCUS4116</name>
</gene>
<dbReference type="SUPFAM" id="SSF49417">
    <property type="entry name" value="p53-like transcription factors"/>
    <property type="match status" value="1"/>
</dbReference>
<feature type="compositionally biased region" description="Low complexity" evidence="5">
    <location>
        <begin position="17"/>
        <end position="45"/>
    </location>
</feature>
<feature type="domain" description="Runt" evidence="6">
    <location>
        <begin position="109"/>
        <end position="237"/>
    </location>
</feature>
<feature type="compositionally biased region" description="Basic and acidic residues" evidence="5">
    <location>
        <begin position="240"/>
        <end position="264"/>
    </location>
</feature>
<dbReference type="PANTHER" id="PTHR11950">
    <property type="entry name" value="RUNT RELATED"/>
    <property type="match status" value="1"/>
</dbReference>
<dbReference type="Proteomes" id="UP000663829">
    <property type="component" value="Unassembled WGS sequence"/>
</dbReference>
<evidence type="ECO:0000256" key="2">
    <source>
        <dbReference type="ARBA" id="ARBA00023015"/>
    </source>
</evidence>
<dbReference type="GO" id="GO:0000981">
    <property type="term" value="F:DNA-binding transcription factor activity, RNA polymerase II-specific"/>
    <property type="evidence" value="ECO:0007669"/>
    <property type="project" value="TreeGrafter"/>
</dbReference>
<keyword evidence="4" id="KW-0539">Nucleus</keyword>